<dbReference type="AlphaFoldDB" id="A0A0P0CD53"/>
<sequence length="84" mass="9210">MQCNGFALLGRSGLFFHGHPVLKRRLSPSVFLARALGARLFLQEAPWGKDGQTWVRKFPGQPMIPYGTALLSFIPLAVTSPGTQ</sequence>
<dbReference type="Proteomes" id="UP000061382">
    <property type="component" value="Plasmid 1"/>
</dbReference>
<dbReference type="EMBL" id="CP012644">
    <property type="protein sequence ID" value="ALJ01629.1"/>
    <property type="molecule type" value="Genomic_DNA"/>
</dbReference>
<evidence type="ECO:0000313" key="1">
    <source>
        <dbReference type="EMBL" id="ALJ01629.1"/>
    </source>
</evidence>
<proteinExistence type="predicted"/>
<dbReference type="KEGG" id="rti:DC20_21400"/>
<keyword evidence="1" id="KW-0614">Plasmid</keyword>
<keyword evidence="2" id="KW-1185">Reference proteome</keyword>
<geneLocation type="plasmid" evidence="1 2">
    <name>1</name>
</geneLocation>
<accession>A0A0P0CD53</accession>
<protein>
    <submittedName>
        <fullName evidence="1">Uncharacterized protein</fullName>
    </submittedName>
</protein>
<reference evidence="1 2" key="1">
    <citation type="submission" date="2015-08" db="EMBL/GenBank/DDBJ databases">
        <title>Complete genome sequence of Rufibacter tibetensis strain 1351t, a radiation-resistant bacterium from tibet plateau.</title>
        <authorList>
            <person name="Dai J."/>
        </authorList>
    </citation>
    <scope>NUCLEOTIDE SEQUENCE [LARGE SCALE GENOMIC DNA]</scope>
    <source>
        <strain evidence="1 2">1351</strain>
        <plasmid evidence="1 2">1</plasmid>
    </source>
</reference>
<dbReference type="PATRIC" id="fig|512763.3.peg.4701"/>
<name>A0A0P0CD53_9BACT</name>
<organism evidence="1 2">
    <name type="scientific">Rufibacter tibetensis</name>
    <dbReference type="NCBI Taxonomy" id="512763"/>
    <lineage>
        <taxon>Bacteria</taxon>
        <taxon>Pseudomonadati</taxon>
        <taxon>Bacteroidota</taxon>
        <taxon>Cytophagia</taxon>
        <taxon>Cytophagales</taxon>
        <taxon>Hymenobacteraceae</taxon>
        <taxon>Rufibacter</taxon>
    </lineage>
</organism>
<gene>
    <name evidence="1" type="ORF">DC20_21400</name>
</gene>
<evidence type="ECO:0000313" key="2">
    <source>
        <dbReference type="Proteomes" id="UP000061382"/>
    </source>
</evidence>